<protein>
    <submittedName>
        <fullName evidence="2">Uncharacterized protein</fullName>
    </submittedName>
</protein>
<feature type="compositionally biased region" description="Basic and acidic residues" evidence="1">
    <location>
        <begin position="60"/>
        <end position="74"/>
    </location>
</feature>
<feature type="non-terminal residue" evidence="2">
    <location>
        <position position="1"/>
    </location>
</feature>
<dbReference type="InParanoid" id="A0A0D0D7M3"/>
<accession>A0A0D0D7M3</accession>
<dbReference type="HOGENOM" id="CLU_169130_1_0_1"/>
<evidence type="ECO:0000313" key="2">
    <source>
        <dbReference type="EMBL" id="KIK92897.1"/>
    </source>
</evidence>
<keyword evidence="3" id="KW-1185">Reference proteome</keyword>
<dbReference type="Proteomes" id="UP000054538">
    <property type="component" value="Unassembled WGS sequence"/>
</dbReference>
<dbReference type="EMBL" id="KN825232">
    <property type="protein sequence ID" value="KIK92897.1"/>
    <property type="molecule type" value="Genomic_DNA"/>
</dbReference>
<sequence>MADTSADASIVACCCICITTALQTWCNLHAFGANVRCCGGQQGCCGRCCDSSFNEDDFDERMKKERGRKERDNNEPVDFQPAPTQGMSVPNVPEPSDDPQGL</sequence>
<organism evidence="2 3">
    <name type="scientific">Paxillus rubicundulus Ve08.2h10</name>
    <dbReference type="NCBI Taxonomy" id="930991"/>
    <lineage>
        <taxon>Eukaryota</taxon>
        <taxon>Fungi</taxon>
        <taxon>Dikarya</taxon>
        <taxon>Basidiomycota</taxon>
        <taxon>Agaricomycotina</taxon>
        <taxon>Agaricomycetes</taxon>
        <taxon>Agaricomycetidae</taxon>
        <taxon>Boletales</taxon>
        <taxon>Paxilineae</taxon>
        <taxon>Paxillaceae</taxon>
        <taxon>Paxillus</taxon>
    </lineage>
</organism>
<gene>
    <name evidence="2" type="ORF">PAXRUDRAFT_829543</name>
</gene>
<reference evidence="3" key="2">
    <citation type="submission" date="2015-01" db="EMBL/GenBank/DDBJ databases">
        <title>Evolutionary Origins and Diversification of the Mycorrhizal Mutualists.</title>
        <authorList>
            <consortium name="DOE Joint Genome Institute"/>
            <consortium name="Mycorrhizal Genomics Consortium"/>
            <person name="Kohler A."/>
            <person name="Kuo A."/>
            <person name="Nagy L.G."/>
            <person name="Floudas D."/>
            <person name="Copeland A."/>
            <person name="Barry K.W."/>
            <person name="Cichocki N."/>
            <person name="Veneault-Fourrey C."/>
            <person name="LaButti K."/>
            <person name="Lindquist E.A."/>
            <person name="Lipzen A."/>
            <person name="Lundell T."/>
            <person name="Morin E."/>
            <person name="Murat C."/>
            <person name="Riley R."/>
            <person name="Ohm R."/>
            <person name="Sun H."/>
            <person name="Tunlid A."/>
            <person name="Henrissat B."/>
            <person name="Grigoriev I.V."/>
            <person name="Hibbett D.S."/>
            <person name="Martin F."/>
        </authorList>
    </citation>
    <scope>NUCLEOTIDE SEQUENCE [LARGE SCALE GENOMIC DNA]</scope>
    <source>
        <strain evidence="3">Ve08.2h10</strain>
    </source>
</reference>
<proteinExistence type="predicted"/>
<reference evidence="2 3" key="1">
    <citation type="submission" date="2014-04" db="EMBL/GenBank/DDBJ databases">
        <authorList>
            <consortium name="DOE Joint Genome Institute"/>
            <person name="Kuo A."/>
            <person name="Kohler A."/>
            <person name="Jargeat P."/>
            <person name="Nagy L.G."/>
            <person name="Floudas D."/>
            <person name="Copeland A."/>
            <person name="Barry K.W."/>
            <person name="Cichocki N."/>
            <person name="Veneault-Fourrey C."/>
            <person name="LaButti K."/>
            <person name="Lindquist E.A."/>
            <person name="Lipzen A."/>
            <person name="Lundell T."/>
            <person name="Morin E."/>
            <person name="Murat C."/>
            <person name="Sun H."/>
            <person name="Tunlid A."/>
            <person name="Henrissat B."/>
            <person name="Grigoriev I.V."/>
            <person name="Hibbett D.S."/>
            <person name="Martin F."/>
            <person name="Nordberg H.P."/>
            <person name="Cantor M.N."/>
            <person name="Hua S.X."/>
        </authorList>
    </citation>
    <scope>NUCLEOTIDE SEQUENCE [LARGE SCALE GENOMIC DNA]</scope>
    <source>
        <strain evidence="2 3">Ve08.2h10</strain>
    </source>
</reference>
<name>A0A0D0D7M3_9AGAM</name>
<dbReference type="AlphaFoldDB" id="A0A0D0D7M3"/>
<dbReference type="OrthoDB" id="2608976at2759"/>
<feature type="region of interest" description="Disordered" evidence="1">
    <location>
        <begin position="52"/>
        <end position="102"/>
    </location>
</feature>
<evidence type="ECO:0000313" key="3">
    <source>
        <dbReference type="Proteomes" id="UP000054538"/>
    </source>
</evidence>
<evidence type="ECO:0000256" key="1">
    <source>
        <dbReference type="SAM" id="MobiDB-lite"/>
    </source>
</evidence>